<gene>
    <name evidence="1" type="ORF">ACFORO_05695</name>
</gene>
<reference evidence="2" key="1">
    <citation type="journal article" date="2019" name="Int. J. Syst. Evol. Microbiol.">
        <title>The Global Catalogue of Microorganisms (GCM) 10K type strain sequencing project: providing services to taxonomists for standard genome sequencing and annotation.</title>
        <authorList>
            <consortium name="The Broad Institute Genomics Platform"/>
            <consortium name="The Broad Institute Genome Sequencing Center for Infectious Disease"/>
            <person name="Wu L."/>
            <person name="Ma J."/>
        </authorList>
    </citation>
    <scope>NUCLEOTIDE SEQUENCE [LARGE SCALE GENOMIC DNA]</scope>
    <source>
        <strain evidence="2">CGMCC 4.7682</strain>
    </source>
</reference>
<dbReference type="RefSeq" id="WP_377867664.1">
    <property type="nucleotide sequence ID" value="NZ_JBHMAY010000001.1"/>
</dbReference>
<name>A0ABV7Q9J9_9PSEU</name>
<comment type="caution">
    <text evidence="1">The sequence shown here is derived from an EMBL/GenBank/DDBJ whole genome shotgun (WGS) entry which is preliminary data.</text>
</comment>
<accession>A0ABV7Q9J9</accession>
<evidence type="ECO:0000313" key="1">
    <source>
        <dbReference type="EMBL" id="MFC3509647.1"/>
    </source>
</evidence>
<dbReference type="Proteomes" id="UP001595764">
    <property type="component" value="Unassembled WGS sequence"/>
</dbReference>
<keyword evidence="2" id="KW-1185">Reference proteome</keyword>
<evidence type="ECO:0000313" key="2">
    <source>
        <dbReference type="Proteomes" id="UP001595764"/>
    </source>
</evidence>
<protein>
    <submittedName>
        <fullName evidence="1">Uncharacterized protein</fullName>
    </submittedName>
</protein>
<organism evidence="1 2">
    <name type="scientific">Amycolatopsis halotolerans</name>
    <dbReference type="NCBI Taxonomy" id="330083"/>
    <lineage>
        <taxon>Bacteria</taxon>
        <taxon>Bacillati</taxon>
        <taxon>Actinomycetota</taxon>
        <taxon>Actinomycetes</taxon>
        <taxon>Pseudonocardiales</taxon>
        <taxon>Pseudonocardiaceae</taxon>
        <taxon>Amycolatopsis</taxon>
    </lineage>
</organism>
<dbReference type="EMBL" id="JBHRWI010000006">
    <property type="protein sequence ID" value="MFC3509647.1"/>
    <property type="molecule type" value="Genomic_DNA"/>
</dbReference>
<proteinExistence type="predicted"/>
<sequence>MRISGEEQSRREAFEIALWAEGRPELSIEELAKLGLGADDGQDQEKGVGNTYGGDDSGMPGLGPLAPFGSWQSVAATIMRKTADSARFDQLSTVFDLYRWIVFGNQFTTMPFLVDVTGDSRSVSISSLSLAPAISAVTELVGGLVTPDTLTGIVNSIKKIGQLAVENKGLREKNSNVHQGVLTGVNGDLRLGRLQTTVQMEYKTGKGYQQLNQRLTVSRFFGRLDYGLCLRNSEILLAWDRQDVHDWAKGTSSSPYPPNTSPAWGN</sequence>